<proteinExistence type="predicted"/>
<sequence>MYRIFFIIYMYVFYIRSYSAAVRLLTTDGFDYDTMSYDASNLDLSASLSTDALGADKRCNNQVIKMTDDTADCNSVCPGGGYEKRVTAGRGRVPGDAYCVPVVLNSCHPNAGVVVKDTAGWSCVSLYPAVFGGRDTDEIVACDGTLIDTESRKTYTGRIPRDMIISTNPERATKSDGSFRFVCPVKRDHMNNAYVATDVSRLRTTPNSCARTMYNDAGRSLPDFENGKCTCADSYVSVGGRKPYCAPPVKSTDTVQQFYEPCMNLSAPFDVKIKPCGATTVSGKNMSAMYKFDLLISNVGVSDYVMNDLSRPL</sequence>
<dbReference type="EMBL" id="OU899036">
    <property type="protein sequence ID" value="CAH1731657.1"/>
    <property type="molecule type" value="Genomic_DNA"/>
</dbReference>
<dbReference type="AlphaFoldDB" id="A0A9P0J7V5"/>
<keyword evidence="2" id="KW-1185">Reference proteome</keyword>
<dbReference type="Proteomes" id="UP001154329">
    <property type="component" value="Chromosome 3"/>
</dbReference>
<name>A0A9P0J7V5_APHGO</name>
<evidence type="ECO:0000313" key="1">
    <source>
        <dbReference type="EMBL" id="CAH1731657.1"/>
    </source>
</evidence>
<reference evidence="1" key="1">
    <citation type="submission" date="2022-02" db="EMBL/GenBank/DDBJ databases">
        <authorList>
            <person name="King R."/>
        </authorList>
    </citation>
    <scope>NUCLEOTIDE SEQUENCE</scope>
</reference>
<gene>
    <name evidence="1" type="ORF">APHIGO_LOCUS8327</name>
</gene>
<organism evidence="1 2">
    <name type="scientific">Aphis gossypii</name>
    <name type="common">Cotton aphid</name>
    <dbReference type="NCBI Taxonomy" id="80765"/>
    <lineage>
        <taxon>Eukaryota</taxon>
        <taxon>Metazoa</taxon>
        <taxon>Ecdysozoa</taxon>
        <taxon>Arthropoda</taxon>
        <taxon>Hexapoda</taxon>
        <taxon>Insecta</taxon>
        <taxon>Pterygota</taxon>
        <taxon>Neoptera</taxon>
        <taxon>Paraneoptera</taxon>
        <taxon>Hemiptera</taxon>
        <taxon>Sternorrhyncha</taxon>
        <taxon>Aphidomorpha</taxon>
        <taxon>Aphidoidea</taxon>
        <taxon>Aphididae</taxon>
        <taxon>Aphidini</taxon>
        <taxon>Aphis</taxon>
        <taxon>Aphis</taxon>
    </lineage>
</organism>
<reference evidence="1" key="2">
    <citation type="submission" date="2022-10" db="EMBL/GenBank/DDBJ databases">
        <authorList>
            <consortium name="ENA_rothamsted_submissions"/>
            <consortium name="culmorum"/>
            <person name="King R."/>
        </authorList>
    </citation>
    <scope>NUCLEOTIDE SEQUENCE</scope>
</reference>
<accession>A0A9P0J7V5</accession>
<protein>
    <submittedName>
        <fullName evidence="1">Uncharacterized protein</fullName>
    </submittedName>
</protein>
<evidence type="ECO:0000313" key="2">
    <source>
        <dbReference type="Proteomes" id="UP001154329"/>
    </source>
</evidence>